<evidence type="ECO:0000313" key="5">
    <source>
        <dbReference type="EMBL" id="MEE2032468.1"/>
    </source>
</evidence>
<evidence type="ECO:0000259" key="4">
    <source>
        <dbReference type="Pfam" id="PF13399"/>
    </source>
</evidence>
<feature type="compositionally biased region" description="Low complexity" evidence="2">
    <location>
        <begin position="447"/>
        <end position="463"/>
    </location>
</feature>
<name>A0ABU7JR05_9NOCA</name>
<dbReference type="Gene3D" id="3.40.630.190">
    <property type="entry name" value="LCP protein"/>
    <property type="match status" value="1"/>
</dbReference>
<feature type="region of interest" description="Disordered" evidence="2">
    <location>
        <begin position="447"/>
        <end position="497"/>
    </location>
</feature>
<keyword evidence="6" id="KW-1185">Reference proteome</keyword>
<feature type="domain" description="Cell envelope-related transcriptional attenuator" evidence="3">
    <location>
        <begin position="87"/>
        <end position="256"/>
    </location>
</feature>
<dbReference type="NCBIfam" id="TIGR00350">
    <property type="entry name" value="lytR_cpsA_psr"/>
    <property type="match status" value="1"/>
</dbReference>
<dbReference type="Pfam" id="PF13399">
    <property type="entry name" value="LytR_C"/>
    <property type="match status" value="1"/>
</dbReference>
<feature type="region of interest" description="Disordered" evidence="2">
    <location>
        <begin position="338"/>
        <end position="359"/>
    </location>
</feature>
<dbReference type="RefSeq" id="WP_330151888.1">
    <property type="nucleotide sequence ID" value="NZ_JAUZMZ010000044.1"/>
</dbReference>
<feature type="compositionally biased region" description="Low complexity" evidence="2">
    <location>
        <begin position="472"/>
        <end position="488"/>
    </location>
</feature>
<dbReference type="Pfam" id="PF03816">
    <property type="entry name" value="LytR_cpsA_psr"/>
    <property type="match status" value="1"/>
</dbReference>
<sequence>MFTGRPLQVFAAVAAALVLVGTGVAWRSVDSLRSSLASVGGLSLGGGEDGALDILLVGTDSRTDAQGNPLAQRELDALRAGEEVANNTDTIILIRVPNDGSSATAISVPRDTYVEVPDLGMSKINAAYGATKELARLEAVESGADADEAEKESTQAGREALLGSVADLTGVSVDHYAEVGLLGFVLLTDAVGGVDVCLNAPVDEPLSGARFPAGEQTLQGADALSFVRQRHDLPRGDLDRIVRQQVFMASLVQKVLSAKTLSSPSKVSQLTAAVQRSVVLDSEWDIIELGTQLQDLAGGDVKFSTIPVQDINAMTDYGESVVQVDPDEVRDHVAELVGRDGGDSSAAATTTEEAPDVDASTVTVDVANAGSVAGLASQVSSALSSEGYVEGEVGNHTGAAVTTSTVYGSDADSDETRAVAAALGGLDTATDSTLADGTVRVVLAGDYSGPGSSSYSGTNTTSTAPGGTELMPAGASATPAPAAPPIDAGSTGPRCVN</sequence>
<evidence type="ECO:0000256" key="2">
    <source>
        <dbReference type="SAM" id="MobiDB-lite"/>
    </source>
</evidence>
<protein>
    <submittedName>
        <fullName evidence="5">LCP family protein</fullName>
    </submittedName>
</protein>
<dbReference type="Proteomes" id="UP001331936">
    <property type="component" value="Unassembled WGS sequence"/>
</dbReference>
<accession>A0ABU7JR05</accession>
<dbReference type="InterPro" id="IPR004474">
    <property type="entry name" value="LytR_CpsA_psr"/>
</dbReference>
<dbReference type="InterPro" id="IPR050922">
    <property type="entry name" value="LytR/CpsA/Psr_CW_biosynth"/>
</dbReference>
<comment type="caution">
    <text evidence="5">The sequence shown here is derived from an EMBL/GenBank/DDBJ whole genome shotgun (WGS) entry which is preliminary data.</text>
</comment>
<feature type="domain" description="LytR/CpsA/Psr regulator C-terminal" evidence="4">
    <location>
        <begin position="361"/>
        <end position="447"/>
    </location>
</feature>
<proteinExistence type="inferred from homology"/>
<dbReference type="InterPro" id="IPR027381">
    <property type="entry name" value="LytR/CpsA/Psr_C"/>
</dbReference>
<evidence type="ECO:0000313" key="6">
    <source>
        <dbReference type="Proteomes" id="UP001331936"/>
    </source>
</evidence>
<dbReference type="PANTHER" id="PTHR33392">
    <property type="entry name" value="POLYISOPRENYL-TEICHOIC ACID--PEPTIDOGLYCAN TEICHOIC ACID TRANSFERASE TAGU"/>
    <property type="match status" value="1"/>
</dbReference>
<evidence type="ECO:0000256" key="1">
    <source>
        <dbReference type="ARBA" id="ARBA00006068"/>
    </source>
</evidence>
<reference evidence="5 6" key="1">
    <citation type="submission" date="2023-08" db="EMBL/GenBank/DDBJ databases">
        <authorList>
            <person name="Girao M."/>
            <person name="Carvalho M.F."/>
        </authorList>
    </citation>
    <scope>NUCLEOTIDE SEQUENCE [LARGE SCALE GENOMIC DNA]</scope>
    <source>
        <strain evidence="5 6">CC-R104</strain>
    </source>
</reference>
<comment type="similarity">
    <text evidence="1">Belongs to the LytR/CpsA/Psr (LCP) family.</text>
</comment>
<feature type="compositionally biased region" description="Low complexity" evidence="2">
    <location>
        <begin position="346"/>
        <end position="359"/>
    </location>
</feature>
<dbReference type="PANTHER" id="PTHR33392:SF6">
    <property type="entry name" value="POLYISOPRENYL-TEICHOIC ACID--PEPTIDOGLYCAN TEICHOIC ACID TRANSFERASE TAGU"/>
    <property type="match status" value="1"/>
</dbReference>
<evidence type="ECO:0000259" key="3">
    <source>
        <dbReference type="Pfam" id="PF03816"/>
    </source>
</evidence>
<dbReference type="Gene3D" id="3.30.70.2390">
    <property type="match status" value="1"/>
</dbReference>
<gene>
    <name evidence="5" type="ORF">Q8814_10155</name>
</gene>
<dbReference type="EMBL" id="JAUZMZ010000044">
    <property type="protein sequence ID" value="MEE2032468.1"/>
    <property type="molecule type" value="Genomic_DNA"/>
</dbReference>
<organism evidence="5 6">
    <name type="scientific">Rhodococcus chondri</name>
    <dbReference type="NCBI Taxonomy" id="3065941"/>
    <lineage>
        <taxon>Bacteria</taxon>
        <taxon>Bacillati</taxon>
        <taxon>Actinomycetota</taxon>
        <taxon>Actinomycetes</taxon>
        <taxon>Mycobacteriales</taxon>
        <taxon>Nocardiaceae</taxon>
        <taxon>Rhodococcus</taxon>
    </lineage>
</organism>